<dbReference type="InterPro" id="IPR012337">
    <property type="entry name" value="RNaseH-like_sf"/>
</dbReference>
<dbReference type="InterPro" id="IPR044730">
    <property type="entry name" value="RNase_H-like_dom_plant"/>
</dbReference>
<evidence type="ECO:0000313" key="3">
    <source>
        <dbReference type="Proteomes" id="UP000594261"/>
    </source>
</evidence>
<evidence type="ECO:0000259" key="1">
    <source>
        <dbReference type="Pfam" id="PF13456"/>
    </source>
</evidence>
<name>A0A7N2LXB0_QUELO</name>
<protein>
    <recommendedName>
        <fullName evidence="1">RNase H type-1 domain-containing protein</fullName>
    </recommendedName>
</protein>
<dbReference type="Pfam" id="PF13456">
    <property type="entry name" value="RVT_3"/>
    <property type="match status" value="1"/>
</dbReference>
<dbReference type="InterPro" id="IPR002156">
    <property type="entry name" value="RNaseH_domain"/>
</dbReference>
<dbReference type="GO" id="GO:0003676">
    <property type="term" value="F:nucleic acid binding"/>
    <property type="evidence" value="ECO:0007669"/>
    <property type="project" value="InterPro"/>
</dbReference>
<sequence>MRISVGWTKPQPSWTKLNTDGSALGSPGLAVEVEVDASSVVSLLANAAETNSEIASLVDDCRDMLKRIPQARIKHCYREGNKCADKLARLGTDGGEFCCF</sequence>
<keyword evidence="3" id="KW-1185">Reference proteome</keyword>
<dbReference type="Gene3D" id="3.30.420.10">
    <property type="entry name" value="Ribonuclease H-like superfamily/Ribonuclease H"/>
    <property type="match status" value="1"/>
</dbReference>
<dbReference type="GO" id="GO:0004523">
    <property type="term" value="F:RNA-DNA hybrid ribonuclease activity"/>
    <property type="evidence" value="ECO:0007669"/>
    <property type="project" value="InterPro"/>
</dbReference>
<dbReference type="CDD" id="cd06222">
    <property type="entry name" value="RNase_H_like"/>
    <property type="match status" value="1"/>
</dbReference>
<proteinExistence type="predicted"/>
<feature type="domain" description="RNase H type-1" evidence="1">
    <location>
        <begin position="31"/>
        <end position="89"/>
    </location>
</feature>
<dbReference type="InterPro" id="IPR036397">
    <property type="entry name" value="RNaseH_sf"/>
</dbReference>
<accession>A0A7N2LXB0</accession>
<dbReference type="SUPFAM" id="SSF53098">
    <property type="entry name" value="Ribonuclease H-like"/>
    <property type="match status" value="1"/>
</dbReference>
<dbReference type="Proteomes" id="UP000594261">
    <property type="component" value="Chromosome 6"/>
</dbReference>
<dbReference type="PANTHER" id="PTHR47723">
    <property type="entry name" value="OS05G0353850 PROTEIN"/>
    <property type="match status" value="1"/>
</dbReference>
<dbReference type="AlphaFoldDB" id="A0A7N2LXB0"/>
<dbReference type="InterPro" id="IPR053151">
    <property type="entry name" value="RNase_H-like"/>
</dbReference>
<reference evidence="2 3" key="1">
    <citation type="journal article" date="2016" name="G3 (Bethesda)">
        <title>First Draft Assembly and Annotation of the Genome of a California Endemic Oak Quercus lobata Nee (Fagaceae).</title>
        <authorList>
            <person name="Sork V.L."/>
            <person name="Fitz-Gibbon S.T."/>
            <person name="Puiu D."/>
            <person name="Crepeau M."/>
            <person name="Gugger P.F."/>
            <person name="Sherman R."/>
            <person name="Stevens K."/>
            <person name="Langley C.H."/>
            <person name="Pellegrini M."/>
            <person name="Salzberg S.L."/>
        </authorList>
    </citation>
    <scope>NUCLEOTIDE SEQUENCE [LARGE SCALE GENOMIC DNA]</scope>
    <source>
        <strain evidence="2 3">cv. SW786</strain>
    </source>
</reference>
<dbReference type="Gramene" id="QL06p022672:mrna">
    <property type="protein sequence ID" value="QL06p022672:mrna"/>
    <property type="gene ID" value="QL06p022672"/>
</dbReference>
<dbReference type="OMA" id="SICPEPP"/>
<dbReference type="InParanoid" id="A0A7N2LXB0"/>
<evidence type="ECO:0000313" key="2">
    <source>
        <dbReference type="EnsemblPlants" id="QL06p022672:mrna"/>
    </source>
</evidence>
<dbReference type="EnsemblPlants" id="QL06p022672:mrna">
    <property type="protein sequence ID" value="QL06p022672:mrna"/>
    <property type="gene ID" value="QL06p022672"/>
</dbReference>
<organism evidence="2 3">
    <name type="scientific">Quercus lobata</name>
    <name type="common">Valley oak</name>
    <dbReference type="NCBI Taxonomy" id="97700"/>
    <lineage>
        <taxon>Eukaryota</taxon>
        <taxon>Viridiplantae</taxon>
        <taxon>Streptophyta</taxon>
        <taxon>Embryophyta</taxon>
        <taxon>Tracheophyta</taxon>
        <taxon>Spermatophyta</taxon>
        <taxon>Magnoliopsida</taxon>
        <taxon>eudicotyledons</taxon>
        <taxon>Gunneridae</taxon>
        <taxon>Pentapetalae</taxon>
        <taxon>rosids</taxon>
        <taxon>fabids</taxon>
        <taxon>Fagales</taxon>
        <taxon>Fagaceae</taxon>
        <taxon>Quercus</taxon>
    </lineage>
</organism>
<dbReference type="PANTHER" id="PTHR47723:SF19">
    <property type="entry name" value="POLYNUCLEOTIDYL TRANSFERASE, RIBONUCLEASE H-LIKE SUPERFAMILY PROTEIN"/>
    <property type="match status" value="1"/>
</dbReference>
<reference evidence="2" key="2">
    <citation type="submission" date="2021-01" db="UniProtKB">
        <authorList>
            <consortium name="EnsemblPlants"/>
        </authorList>
    </citation>
    <scope>IDENTIFICATION</scope>
</reference>
<dbReference type="EMBL" id="LRBV02000006">
    <property type="status" value="NOT_ANNOTATED_CDS"/>
    <property type="molecule type" value="Genomic_DNA"/>
</dbReference>